<reference evidence="1 6" key="2">
    <citation type="journal article" date="2018" name="Int. J. Syst. Evol. Microbiol.">
        <title>Lactobacillus paragasseri sp. nov., a sister taxon of Lactobacillus gasseri, based on whole-genome sequence analyses.</title>
        <authorList>
            <person name="Tanizawa Y."/>
            <person name="Tada I."/>
            <person name="Kobayashi H."/>
            <person name="Endo A."/>
            <person name="Maeno S."/>
            <person name="Toyoda A."/>
            <person name="Arita M."/>
            <person name="Nakamura Y."/>
            <person name="Sakamoto M."/>
            <person name="Ohkuma M."/>
            <person name="Tohno M."/>
        </authorList>
    </citation>
    <scope>NUCLEOTIDE SEQUENCE [LARGE SCALE GENOMIC DNA]</scope>
    <source>
        <strain evidence="1 6">JCM 1025</strain>
    </source>
</reference>
<dbReference type="EMBL" id="SRMD01000059">
    <property type="protein sequence ID" value="TQW15738.1"/>
    <property type="molecule type" value="Genomic_DNA"/>
</dbReference>
<evidence type="ECO:0000313" key="7">
    <source>
        <dbReference type="Proteomes" id="UP000316012"/>
    </source>
</evidence>
<sequence length="45" mass="4890">MLASGLKLKAKNNVLSLVSDEGVIDDTISINDITKDKQSFVLNKI</sequence>
<evidence type="ECO:0000313" key="8">
    <source>
        <dbReference type="Proteomes" id="UP000460112"/>
    </source>
</evidence>
<dbReference type="EMBL" id="WBOA01000001">
    <property type="protein sequence ID" value="KAB1951476.1"/>
    <property type="molecule type" value="Genomic_DNA"/>
</dbReference>
<organism evidence="2 8">
    <name type="scientific">Lactobacillus gasseri</name>
    <dbReference type="NCBI Taxonomy" id="1596"/>
    <lineage>
        <taxon>Bacteria</taxon>
        <taxon>Bacillati</taxon>
        <taxon>Bacillota</taxon>
        <taxon>Bacilli</taxon>
        <taxon>Lactobacillales</taxon>
        <taxon>Lactobacillaceae</taxon>
        <taxon>Lactobacillus</taxon>
    </lineage>
</organism>
<dbReference type="EMBL" id="PKKC01000001">
    <property type="protein sequence ID" value="PKZ91468.1"/>
    <property type="molecule type" value="Genomic_DNA"/>
</dbReference>
<comment type="caution">
    <text evidence="2">The sequence shown here is derived from an EMBL/GenBank/DDBJ whole genome shotgun (WGS) entry which is preliminary data.</text>
</comment>
<name>A0A133PFJ1_LACGS</name>
<keyword evidence="7" id="KW-1185">Reference proteome</keyword>
<dbReference type="Proteomes" id="UP000316012">
    <property type="component" value="Unassembled WGS sequence"/>
</dbReference>
<reference evidence="2 8" key="4">
    <citation type="submission" date="2019-09" db="EMBL/GenBank/DDBJ databases">
        <title>Investigation of probiotic properties of different lactic acid bacteria.</title>
        <authorList>
            <person name="Jaomanjaka F."/>
            <person name="Blanc P."/>
        </authorList>
    </citation>
    <scope>NUCLEOTIDE SEQUENCE [LARGE SCALE GENOMIC DNA]</scope>
    <source>
        <strain evidence="2 8">BIO6369</strain>
    </source>
</reference>
<gene>
    <name evidence="3" type="ORF">CYJ86_03045</name>
    <name evidence="2" type="ORF">F8244_02965</name>
    <name evidence="4" type="ORF">FIPPAONL_00524</name>
    <name evidence="1" type="ORF">LJCM1025_04150</name>
</gene>
<evidence type="ECO:0000313" key="6">
    <source>
        <dbReference type="Proteomes" id="UP000250668"/>
    </source>
</evidence>
<reference evidence="4 7" key="3">
    <citation type="submission" date="2019-04" db="EMBL/GenBank/DDBJ databases">
        <title>Lactobacillus gasseri 7171 assembly.</title>
        <authorList>
            <person name="Joris B.R."/>
            <person name="Giguere D."/>
        </authorList>
    </citation>
    <scope>NUCLEOTIDE SEQUENCE [LARGE SCALE GENOMIC DNA]</scope>
    <source>
        <strain evidence="4 7">7171</strain>
    </source>
</reference>
<accession>A0A133PFJ1</accession>
<proteinExistence type="predicted"/>
<evidence type="ECO:0000313" key="4">
    <source>
        <dbReference type="EMBL" id="TQW15738.1"/>
    </source>
</evidence>
<dbReference type="AlphaFoldDB" id="A0A133PFJ1"/>
<dbReference type="EMBL" id="BEXJ01000001">
    <property type="protein sequence ID" value="GBA95280.1"/>
    <property type="molecule type" value="Genomic_DNA"/>
</dbReference>
<evidence type="ECO:0000313" key="5">
    <source>
        <dbReference type="Proteomes" id="UP000234740"/>
    </source>
</evidence>
<evidence type="ECO:0000313" key="1">
    <source>
        <dbReference type="EMBL" id="GBA95280.1"/>
    </source>
</evidence>
<evidence type="ECO:0000313" key="3">
    <source>
        <dbReference type="EMBL" id="PKZ91468.1"/>
    </source>
</evidence>
<dbReference type="Proteomes" id="UP000250668">
    <property type="component" value="Unassembled WGS sequence"/>
</dbReference>
<dbReference type="Proteomes" id="UP000460112">
    <property type="component" value="Unassembled WGS sequence"/>
</dbReference>
<evidence type="ECO:0000313" key="2">
    <source>
        <dbReference type="EMBL" id="KAB1951476.1"/>
    </source>
</evidence>
<reference evidence="3 5" key="1">
    <citation type="submission" date="2017-12" db="EMBL/GenBank/DDBJ databases">
        <title>Phylogenetic diversity of female urinary microbiome.</title>
        <authorList>
            <person name="Thomas-White K."/>
            <person name="Wolfe A.J."/>
        </authorList>
    </citation>
    <scope>NUCLEOTIDE SEQUENCE [LARGE SCALE GENOMIC DNA]</scope>
    <source>
        <strain evidence="3 5">UMB0099</strain>
    </source>
</reference>
<dbReference type="Proteomes" id="UP000234740">
    <property type="component" value="Unassembled WGS sequence"/>
</dbReference>
<protein>
    <submittedName>
        <fullName evidence="2">Uncharacterized protein</fullName>
    </submittedName>
</protein>